<protein>
    <submittedName>
        <fullName evidence="1">Lipase 3-like</fullName>
    </submittedName>
</protein>
<comment type="caution">
    <text evidence="1">The sequence shown here is derived from an EMBL/GenBank/DDBJ whole genome shotgun (WGS) entry which is preliminary data.</text>
</comment>
<feature type="non-terminal residue" evidence="1">
    <location>
        <position position="1"/>
    </location>
</feature>
<dbReference type="AlphaFoldDB" id="A0A1V9XYN0"/>
<dbReference type="EMBL" id="MNPL01002024">
    <property type="protein sequence ID" value="OQR78605.1"/>
    <property type="molecule type" value="Genomic_DNA"/>
</dbReference>
<sequence length="120" mass="13251">SGFVLWDSGYDVWMLNSRGNVYSSASAKSRPGFYEYTADQKMQATISVATAKSDELASLEYEVVVVASDPKTTFVSVILVFLERVIIQLLRVEISTISILTRPIRAGLAHRKADMNSTIS</sequence>
<evidence type="ECO:0000313" key="2">
    <source>
        <dbReference type="Proteomes" id="UP000192247"/>
    </source>
</evidence>
<dbReference type="Proteomes" id="UP000192247">
    <property type="component" value="Unassembled WGS sequence"/>
</dbReference>
<name>A0A1V9XYN0_9ACAR</name>
<dbReference type="OrthoDB" id="6434424at2759"/>
<organism evidence="1 2">
    <name type="scientific">Tropilaelaps mercedesae</name>
    <dbReference type="NCBI Taxonomy" id="418985"/>
    <lineage>
        <taxon>Eukaryota</taxon>
        <taxon>Metazoa</taxon>
        <taxon>Ecdysozoa</taxon>
        <taxon>Arthropoda</taxon>
        <taxon>Chelicerata</taxon>
        <taxon>Arachnida</taxon>
        <taxon>Acari</taxon>
        <taxon>Parasitiformes</taxon>
        <taxon>Mesostigmata</taxon>
        <taxon>Gamasina</taxon>
        <taxon>Dermanyssoidea</taxon>
        <taxon>Laelapidae</taxon>
        <taxon>Tropilaelaps</taxon>
    </lineage>
</organism>
<dbReference type="InterPro" id="IPR029058">
    <property type="entry name" value="AB_hydrolase_fold"/>
</dbReference>
<dbReference type="InParanoid" id="A0A1V9XYN0"/>
<proteinExistence type="predicted"/>
<dbReference type="Gene3D" id="3.40.50.1820">
    <property type="entry name" value="alpha/beta hydrolase"/>
    <property type="match status" value="1"/>
</dbReference>
<keyword evidence="2" id="KW-1185">Reference proteome</keyword>
<gene>
    <name evidence="1" type="ORF">BIW11_00278</name>
</gene>
<reference evidence="1 2" key="1">
    <citation type="journal article" date="2017" name="Gigascience">
        <title>Draft genome of the honey bee ectoparasitic mite, Tropilaelaps mercedesae, is shaped by the parasitic life history.</title>
        <authorList>
            <person name="Dong X."/>
            <person name="Armstrong S.D."/>
            <person name="Xia D."/>
            <person name="Makepeace B.L."/>
            <person name="Darby A.C."/>
            <person name="Kadowaki T."/>
        </authorList>
    </citation>
    <scope>NUCLEOTIDE SEQUENCE [LARGE SCALE GENOMIC DNA]</scope>
    <source>
        <strain evidence="1">Wuxi-XJTLU</strain>
    </source>
</reference>
<accession>A0A1V9XYN0</accession>
<evidence type="ECO:0000313" key="1">
    <source>
        <dbReference type="EMBL" id="OQR78605.1"/>
    </source>
</evidence>